<dbReference type="InterPro" id="IPR059100">
    <property type="entry name" value="TSP3_bac"/>
</dbReference>
<keyword evidence="4" id="KW-0106">Calcium</keyword>
<evidence type="ECO:0000313" key="6">
    <source>
        <dbReference type="Proteomes" id="UP001476282"/>
    </source>
</evidence>
<keyword evidence="6" id="KW-1185">Reference proteome</keyword>
<dbReference type="PROSITE" id="PS51257">
    <property type="entry name" value="PROKAR_LIPOPROTEIN"/>
    <property type="match status" value="1"/>
</dbReference>
<dbReference type="RefSeq" id="WP_353565663.1">
    <property type="nucleotide sequence ID" value="NZ_BAABRI010000003.1"/>
</dbReference>
<accession>A0ABP9UIP1</accession>
<keyword evidence="2" id="KW-0964">Secreted</keyword>
<sequence length="530" mass="58402">MKPSVFLPALSAAAALSCTVAEGQVVLNFTGAKEFLQSGPSPLQTVFRRGALDILVRDGGVEKVSCYGLSGLPEWYPAGYDPILCPLGTSGYITRGDANGDGNLDEMGFFSLTNVSPASLIDPYREDECAIVAAPPSKLPRPYSNFKDDSWLVYYNLLTSQIYQFEVTEYNSLREYGAGPFEWERMDKEIVEGQYVFEFPFLDHPGQTFNLAVAHRQLPEGAGPHHRYPQNDFYFNSGVWDENGFYLLDPNLPNHITWQGNDVSNTFQGIDVWRFMVLDTLPLRDPANPFRTLALGNYDQRPAVGAPPRQADDYLPFVLFPPSGVPLQLPSVFTQEFVLAGNFFDPGEQVVLALRLDRILGTSSVAYDTSARIFLAEARFVITYPSYRVTNFPGETVLTGPGDDFDGDGYSNIAEMAMGTDPTDETEFPIDPVAVQNGDGTVSFTYDTAYDVYLRNELIITNTVTGRVYKVNRNSPDWVIESVPETIPGVDGGGDATTHTVTHVTVTSRDTLEAANVTAKISGQQLIVNE</sequence>
<comment type="subcellular location">
    <subcellularLocation>
        <location evidence="1">Secreted</location>
    </subcellularLocation>
</comment>
<name>A0ABP9UIP1_9BACT</name>
<evidence type="ECO:0000256" key="1">
    <source>
        <dbReference type="ARBA" id="ARBA00004613"/>
    </source>
</evidence>
<dbReference type="Pfam" id="PF18884">
    <property type="entry name" value="TSP3_bac"/>
    <property type="match status" value="1"/>
</dbReference>
<keyword evidence="3" id="KW-0732">Signal</keyword>
<evidence type="ECO:0000256" key="3">
    <source>
        <dbReference type="ARBA" id="ARBA00022729"/>
    </source>
</evidence>
<organism evidence="5 6">
    <name type="scientific">Haloferula sargassicola</name>
    <dbReference type="NCBI Taxonomy" id="490096"/>
    <lineage>
        <taxon>Bacteria</taxon>
        <taxon>Pseudomonadati</taxon>
        <taxon>Verrucomicrobiota</taxon>
        <taxon>Verrucomicrobiia</taxon>
        <taxon>Verrucomicrobiales</taxon>
        <taxon>Verrucomicrobiaceae</taxon>
        <taxon>Haloferula</taxon>
    </lineage>
</organism>
<proteinExistence type="predicted"/>
<evidence type="ECO:0000313" key="5">
    <source>
        <dbReference type="EMBL" id="GAA5481513.1"/>
    </source>
</evidence>
<reference evidence="5 6" key="1">
    <citation type="submission" date="2024-02" db="EMBL/GenBank/DDBJ databases">
        <title>Haloferula sargassicola NBRC 104335.</title>
        <authorList>
            <person name="Ichikawa N."/>
            <person name="Katano-Makiyama Y."/>
            <person name="Hidaka K."/>
        </authorList>
    </citation>
    <scope>NUCLEOTIDE SEQUENCE [LARGE SCALE GENOMIC DNA]</scope>
    <source>
        <strain evidence="5 6">NBRC 104335</strain>
    </source>
</reference>
<protein>
    <submittedName>
        <fullName evidence="5">Uncharacterized protein</fullName>
    </submittedName>
</protein>
<dbReference type="EMBL" id="BAABRI010000003">
    <property type="protein sequence ID" value="GAA5481513.1"/>
    <property type="molecule type" value="Genomic_DNA"/>
</dbReference>
<gene>
    <name evidence="5" type="ORF">Hsar01_00722</name>
</gene>
<evidence type="ECO:0000256" key="4">
    <source>
        <dbReference type="ARBA" id="ARBA00022837"/>
    </source>
</evidence>
<evidence type="ECO:0000256" key="2">
    <source>
        <dbReference type="ARBA" id="ARBA00022525"/>
    </source>
</evidence>
<dbReference type="Proteomes" id="UP001476282">
    <property type="component" value="Unassembled WGS sequence"/>
</dbReference>
<comment type="caution">
    <text evidence="5">The sequence shown here is derived from an EMBL/GenBank/DDBJ whole genome shotgun (WGS) entry which is preliminary data.</text>
</comment>